<evidence type="ECO:0000313" key="2">
    <source>
        <dbReference type="Proteomes" id="UP000694871"/>
    </source>
</evidence>
<dbReference type="PANTHER" id="PTHR21255:SF27">
    <property type="entry name" value="DYNEIN LIGHT CHAIN TCTEX-TYPE PROTEIN 2"/>
    <property type="match status" value="1"/>
</dbReference>
<keyword evidence="2" id="KW-1185">Reference proteome</keyword>
<dbReference type="InterPro" id="IPR005334">
    <property type="entry name" value="Tctex-1-like"/>
</dbReference>
<name>A0ABM1KAZ8_GEKJA</name>
<evidence type="ECO:0000313" key="3">
    <source>
        <dbReference type="RefSeq" id="XP_015270885.1"/>
    </source>
</evidence>
<dbReference type="PANTHER" id="PTHR21255">
    <property type="entry name" value="T-COMPLEX-ASSOCIATED-TESTIS-EXPRESSED 1/ DYNEIN LIGHT CHAIN"/>
    <property type="match status" value="1"/>
</dbReference>
<accession>A0ABM1KAZ8</accession>
<dbReference type="CDD" id="cd21460">
    <property type="entry name" value="DLC-like_TCTEX1D3"/>
    <property type="match status" value="1"/>
</dbReference>
<dbReference type="RefSeq" id="XP_015270885.1">
    <property type="nucleotide sequence ID" value="XM_015415399.1"/>
</dbReference>
<reference evidence="3" key="1">
    <citation type="submission" date="2025-08" db="UniProtKB">
        <authorList>
            <consortium name="RefSeq"/>
        </authorList>
    </citation>
    <scope>IDENTIFICATION</scope>
</reference>
<dbReference type="Gene3D" id="3.30.1140.40">
    <property type="entry name" value="Tctex-1"/>
    <property type="match status" value="1"/>
</dbReference>
<dbReference type="Proteomes" id="UP000694871">
    <property type="component" value="Unplaced"/>
</dbReference>
<organism evidence="2 3">
    <name type="scientific">Gekko japonicus</name>
    <name type="common">Schlegel's Japanese gecko</name>
    <dbReference type="NCBI Taxonomy" id="146911"/>
    <lineage>
        <taxon>Eukaryota</taxon>
        <taxon>Metazoa</taxon>
        <taxon>Chordata</taxon>
        <taxon>Craniata</taxon>
        <taxon>Vertebrata</taxon>
        <taxon>Euteleostomi</taxon>
        <taxon>Lepidosauria</taxon>
        <taxon>Squamata</taxon>
        <taxon>Bifurcata</taxon>
        <taxon>Gekkota</taxon>
        <taxon>Gekkonidae</taxon>
        <taxon>Gekkoninae</taxon>
        <taxon>Gekko</taxon>
    </lineage>
</organism>
<comment type="similarity">
    <text evidence="1">Belongs to the dynein light chain Tctex-type family.</text>
</comment>
<proteinExistence type="inferred from homology"/>
<gene>
    <name evidence="3" type="primary">TCTE3</name>
</gene>
<evidence type="ECO:0000256" key="1">
    <source>
        <dbReference type="ARBA" id="ARBA00005361"/>
    </source>
</evidence>
<dbReference type="Pfam" id="PF03645">
    <property type="entry name" value="Tctex-1"/>
    <property type="match status" value="1"/>
</dbReference>
<dbReference type="GeneID" id="107113984"/>
<protein>
    <submittedName>
        <fullName evidence="3">Tctex1 domain-containing protein 3</fullName>
    </submittedName>
</protein>
<dbReference type="InterPro" id="IPR038586">
    <property type="entry name" value="Tctex-1-like_sf"/>
</dbReference>
<sequence length="198" mass="22715">MIKSSFLWYTQSLSYQIQQGTVIAVIADSIACSPYDSGVPDSKHQKHRTSSHDVYDLGDEESTMDFTKSEFLAFKASFARPKYANTYRMEPYRPFEAHVIRKKAEEILKNTLQDYKYDGSNAASKCSVLSEDILAAVKDQGFDRYKYIVQVFMVEKSGQSIHIASRWVWDDARDNWVSALHETENYVTVALIIAGYYE</sequence>